<dbReference type="EC" id="2.7.7.65" evidence="1"/>
<dbReference type="InterPro" id="IPR000160">
    <property type="entry name" value="GGDEF_dom"/>
</dbReference>
<dbReference type="PANTHER" id="PTHR45138">
    <property type="entry name" value="REGULATORY COMPONENTS OF SENSORY TRANSDUCTION SYSTEM"/>
    <property type="match status" value="1"/>
</dbReference>
<feature type="transmembrane region" description="Helical" evidence="3">
    <location>
        <begin position="198"/>
        <end position="219"/>
    </location>
</feature>
<dbReference type="GO" id="GO:0052621">
    <property type="term" value="F:diguanylate cyclase activity"/>
    <property type="evidence" value="ECO:0007669"/>
    <property type="project" value="UniProtKB-EC"/>
</dbReference>
<evidence type="ECO:0000256" key="1">
    <source>
        <dbReference type="ARBA" id="ARBA00012528"/>
    </source>
</evidence>
<dbReference type="InterPro" id="IPR043128">
    <property type="entry name" value="Rev_trsase/Diguanyl_cyclase"/>
</dbReference>
<dbReference type="FunFam" id="3.30.70.270:FF:000001">
    <property type="entry name" value="Diguanylate cyclase domain protein"/>
    <property type="match status" value="1"/>
</dbReference>
<dbReference type="InterPro" id="IPR050469">
    <property type="entry name" value="Diguanylate_Cyclase"/>
</dbReference>
<dbReference type="EMBL" id="DRNB01000159">
    <property type="protein sequence ID" value="HHJ64116.1"/>
    <property type="molecule type" value="Genomic_DNA"/>
</dbReference>
<evidence type="ECO:0000256" key="3">
    <source>
        <dbReference type="SAM" id="Phobius"/>
    </source>
</evidence>
<name>A0A7C5PZI9_AQUAO</name>
<evidence type="ECO:0000313" key="5">
    <source>
        <dbReference type="EMBL" id="HHJ64116.1"/>
    </source>
</evidence>
<reference evidence="5" key="1">
    <citation type="journal article" date="2020" name="mSystems">
        <title>Genome- and Community-Level Interaction Insights into Carbon Utilization and Element Cycling Functions of Hydrothermarchaeota in Hydrothermal Sediment.</title>
        <authorList>
            <person name="Zhou Z."/>
            <person name="Liu Y."/>
            <person name="Xu W."/>
            <person name="Pan J."/>
            <person name="Luo Z.H."/>
            <person name="Li M."/>
        </authorList>
    </citation>
    <scope>NUCLEOTIDE SEQUENCE [LARGE SCALE GENOMIC DNA]</scope>
    <source>
        <strain evidence="5">HyVt-501</strain>
    </source>
</reference>
<dbReference type="GO" id="GO:0005886">
    <property type="term" value="C:plasma membrane"/>
    <property type="evidence" value="ECO:0007669"/>
    <property type="project" value="TreeGrafter"/>
</dbReference>
<evidence type="ECO:0000256" key="2">
    <source>
        <dbReference type="ARBA" id="ARBA00034247"/>
    </source>
</evidence>
<dbReference type="Pfam" id="PF00990">
    <property type="entry name" value="GGDEF"/>
    <property type="match status" value="1"/>
</dbReference>
<dbReference type="SUPFAM" id="SSF55073">
    <property type="entry name" value="Nucleotide cyclase"/>
    <property type="match status" value="1"/>
</dbReference>
<feature type="transmembrane region" description="Helical" evidence="3">
    <location>
        <begin position="65"/>
        <end position="85"/>
    </location>
</feature>
<dbReference type="GO" id="GO:0043709">
    <property type="term" value="P:cell adhesion involved in single-species biofilm formation"/>
    <property type="evidence" value="ECO:0007669"/>
    <property type="project" value="TreeGrafter"/>
</dbReference>
<feature type="transmembrane region" description="Helical" evidence="3">
    <location>
        <begin position="148"/>
        <end position="164"/>
    </location>
</feature>
<keyword evidence="3" id="KW-0472">Membrane</keyword>
<dbReference type="PANTHER" id="PTHR45138:SF9">
    <property type="entry name" value="DIGUANYLATE CYCLASE DGCM-RELATED"/>
    <property type="match status" value="1"/>
</dbReference>
<evidence type="ECO:0000259" key="4">
    <source>
        <dbReference type="PROSITE" id="PS50887"/>
    </source>
</evidence>
<feature type="transmembrane region" description="Helical" evidence="3">
    <location>
        <begin position="91"/>
        <end position="110"/>
    </location>
</feature>
<dbReference type="InterPro" id="IPR029787">
    <property type="entry name" value="Nucleotide_cyclase"/>
</dbReference>
<feature type="domain" description="GGDEF" evidence="4">
    <location>
        <begin position="281"/>
        <end position="418"/>
    </location>
</feature>
<dbReference type="Proteomes" id="UP000885792">
    <property type="component" value="Unassembled WGS sequence"/>
</dbReference>
<comment type="catalytic activity">
    <reaction evidence="2">
        <text>2 GTP = 3',3'-c-di-GMP + 2 diphosphate</text>
        <dbReference type="Rhea" id="RHEA:24898"/>
        <dbReference type="ChEBI" id="CHEBI:33019"/>
        <dbReference type="ChEBI" id="CHEBI:37565"/>
        <dbReference type="ChEBI" id="CHEBI:58805"/>
        <dbReference type="EC" id="2.7.7.65"/>
    </reaction>
</comment>
<organism evidence="5">
    <name type="scientific">Aquifex aeolicus</name>
    <dbReference type="NCBI Taxonomy" id="63363"/>
    <lineage>
        <taxon>Bacteria</taxon>
        <taxon>Pseudomonadati</taxon>
        <taxon>Aquificota</taxon>
        <taxon>Aquificia</taxon>
        <taxon>Aquificales</taxon>
        <taxon>Aquificaceae</taxon>
        <taxon>Aquifex</taxon>
    </lineage>
</organism>
<sequence>MREAEGEGKYPLSEFERFFDVLAVRDESQIGREFGRGLKYLKFSPIIEKAFQNYYLHKFIWQIRFAVFAGILLYAIFGILDALILPEVKETLWFIRYGVVCPLGFLFLVATFSLNSESLIQMLHAGLVVVGGMGIVGMIYVAPSDRAHLYYAGLMLVVFYAYTFSALRFYYASLSALSVTLLYPLVDVYVVKTGTEQLIANMFFLGSSNVIGLPVSYLLERHIRRDFLLTMLLAFEKRKTERLNMRLKDISYLDGLTGVPNRRKLEEHLSREWDRAKKSGQPLSLLMVDIDFFKRYNDLLGHLEGDECLRKVAQEINRHVRSGMDLVARYGGEEFAVVLPETNEEQARSIAERIRNDVESLKIPHPASEVSRYITVSVGVATLVPEDNLRKEVLVSMADRALYRAKRRGRNRVETFTPTE</sequence>
<feature type="transmembrane region" description="Helical" evidence="3">
    <location>
        <begin position="169"/>
        <end position="186"/>
    </location>
</feature>
<dbReference type="AlphaFoldDB" id="A0A7C5PZI9"/>
<protein>
    <recommendedName>
        <fullName evidence="1">diguanylate cyclase</fullName>
        <ecNumber evidence="1">2.7.7.65</ecNumber>
    </recommendedName>
</protein>
<dbReference type="SMART" id="SM00267">
    <property type="entry name" value="GGDEF"/>
    <property type="match status" value="1"/>
</dbReference>
<keyword evidence="3" id="KW-0812">Transmembrane</keyword>
<dbReference type="PROSITE" id="PS50887">
    <property type="entry name" value="GGDEF"/>
    <property type="match status" value="1"/>
</dbReference>
<keyword evidence="3" id="KW-1133">Transmembrane helix</keyword>
<gene>
    <name evidence="5" type="ORF">ENJ61_04335</name>
</gene>
<feature type="transmembrane region" description="Helical" evidence="3">
    <location>
        <begin position="122"/>
        <end position="142"/>
    </location>
</feature>
<comment type="caution">
    <text evidence="5">The sequence shown here is derived from an EMBL/GenBank/DDBJ whole genome shotgun (WGS) entry which is preliminary data.</text>
</comment>
<proteinExistence type="predicted"/>
<dbReference type="Gene3D" id="3.30.70.270">
    <property type="match status" value="1"/>
</dbReference>
<accession>A0A7C5PZI9</accession>
<dbReference type="CDD" id="cd01949">
    <property type="entry name" value="GGDEF"/>
    <property type="match status" value="1"/>
</dbReference>
<dbReference type="NCBIfam" id="TIGR00254">
    <property type="entry name" value="GGDEF"/>
    <property type="match status" value="1"/>
</dbReference>
<dbReference type="GO" id="GO:1902201">
    <property type="term" value="P:negative regulation of bacterial-type flagellum-dependent cell motility"/>
    <property type="evidence" value="ECO:0007669"/>
    <property type="project" value="TreeGrafter"/>
</dbReference>